<name>A0A2K2HDM5_9BACT</name>
<evidence type="ECO:0000313" key="2">
    <source>
        <dbReference type="EMBL" id="PNU21331.1"/>
    </source>
</evidence>
<evidence type="ECO:0000313" key="3">
    <source>
        <dbReference type="Proteomes" id="UP000236340"/>
    </source>
</evidence>
<evidence type="ECO:0000256" key="1">
    <source>
        <dbReference type="SAM" id="SignalP"/>
    </source>
</evidence>
<proteinExistence type="predicted"/>
<dbReference type="OrthoDB" id="5397223at2"/>
<evidence type="ECO:0008006" key="4">
    <source>
        <dbReference type="Google" id="ProtNLM"/>
    </source>
</evidence>
<reference evidence="2 3" key="1">
    <citation type="journal article" date="2018" name="Genome Announc.">
        <title>Genome Sequence of Geothermobacter sp. HR-1 Iron Reducer from the Loihi Seamount.</title>
        <authorList>
            <person name="Smith H."/>
            <person name="Abuyen K."/>
            <person name="Tremblay J."/>
            <person name="Savalia P."/>
            <person name="Perez-Rodriguez I."/>
            <person name="Emerson D."/>
            <person name="Tully B."/>
            <person name="Amend J."/>
        </authorList>
    </citation>
    <scope>NUCLEOTIDE SEQUENCE [LARGE SCALE GENOMIC DNA]</scope>
    <source>
        <strain evidence="2 3">HR-1</strain>
    </source>
</reference>
<gene>
    <name evidence="2" type="ORF">C2E25_03295</name>
</gene>
<feature type="chain" id="PRO_5014330335" description="YtkA-like domain-containing protein" evidence="1">
    <location>
        <begin position="24"/>
        <end position="188"/>
    </location>
</feature>
<dbReference type="Proteomes" id="UP000236340">
    <property type="component" value="Unassembled WGS sequence"/>
</dbReference>
<keyword evidence="1" id="KW-0732">Signal</keyword>
<feature type="signal peptide" evidence="1">
    <location>
        <begin position="1"/>
        <end position="23"/>
    </location>
</feature>
<dbReference type="InterPro" id="IPR038482">
    <property type="entry name" value="Tp34-type_sf"/>
</dbReference>
<organism evidence="2 3">
    <name type="scientific">Geothermobacter hydrogeniphilus</name>
    <dbReference type="NCBI Taxonomy" id="1969733"/>
    <lineage>
        <taxon>Bacteria</taxon>
        <taxon>Pseudomonadati</taxon>
        <taxon>Thermodesulfobacteriota</taxon>
        <taxon>Desulfuromonadia</taxon>
        <taxon>Desulfuromonadales</taxon>
        <taxon>Geothermobacteraceae</taxon>
        <taxon>Geothermobacter</taxon>
    </lineage>
</organism>
<protein>
    <recommendedName>
        <fullName evidence="4">YtkA-like domain-containing protein</fullName>
    </recommendedName>
</protein>
<dbReference type="AlphaFoldDB" id="A0A2K2HDM5"/>
<dbReference type="EMBL" id="PPFX01000004">
    <property type="protein sequence ID" value="PNU21331.1"/>
    <property type="molecule type" value="Genomic_DNA"/>
</dbReference>
<comment type="caution">
    <text evidence="2">The sequence shown here is derived from an EMBL/GenBank/DDBJ whole genome shotgun (WGS) entry which is preliminary data.</text>
</comment>
<sequence length="188" mass="20516">MKMTGKLVLIAVFMLTLPLAAMADGDHGKKMDMDHGSMKGMDHDKMKGMDHGDMKSMGHDGMKMDGDMIMLGNDSDEGVKAMAHAKVYDQAGRDALAKMGMNSTHHLMLMFTDEKTGKPVTEGKVAVKVKHEGGEESKPVMLMAMKMGMGTGFGGDISLPEKGEYEIKVGTRLADGKKRQFKFEIEVK</sequence>
<accession>A0A2K2HDM5</accession>
<dbReference type="Gene3D" id="2.60.40.2480">
    <property type="entry name" value="Periplasmic metal-binding protein Tp34-type"/>
    <property type="match status" value="1"/>
</dbReference>